<sequence length="492" mass="54451">MSISGDSRRILRTAIFSRLLVFSLMCLWRLLLHPYDTSAALNPPCLGVATAGAPPLWPRAAAAIERSVVWDGVHFLRIAECDYEYEQTFAFFPALPVFISLLARSVFAPLVPLLGFRAVLALAGYALNNAAFLIAAVYFYRLSVLVLRDEAAAYRASMLFCFNPASVFYSSIYSESLYAWFSLGGVFHLLSGSNAMAVLLLALSGLVRSNGALNAGYLFFRDLHRATAAILGKKPLSELKGVAAGGLKIGCVMTPLVFFQAYGYAKLCLGRDPKERRPWCGPGIPRLYGYVQSHYWDVGFLRYFQVKQLPNFLLASPMLLLATCSIMEYVRLRPEAVLSLGLRAPAKERKIAAATSAMPSGEPIGRFTFMRLILNLADRGRRRGNQRLLELGTEGNPVVRQRRHGGRAFRGYSSLLVLPFVYHLAFMAAVAFFVMHVQVATRFLSASPPIYWFAAGYVGGDHASLTSRLIVVYFATFLLLGSLLFSNFYPFT</sequence>
<dbReference type="EC" id="2.4.1.-" evidence="11"/>
<dbReference type="EMBL" id="LR746268">
    <property type="protein sequence ID" value="CAA7395653.1"/>
    <property type="molecule type" value="Genomic_DNA"/>
</dbReference>
<evidence type="ECO:0000313" key="13">
    <source>
        <dbReference type="Proteomes" id="UP000663760"/>
    </source>
</evidence>
<dbReference type="PANTHER" id="PTHR12468:SF2">
    <property type="entry name" value="GPI MANNOSYLTRANSFERASE 2"/>
    <property type="match status" value="1"/>
</dbReference>
<dbReference type="Pfam" id="PF04188">
    <property type="entry name" value="Mannosyl_trans2"/>
    <property type="match status" value="1"/>
</dbReference>
<dbReference type="PANTHER" id="PTHR12468">
    <property type="entry name" value="GPI MANNOSYLTRANSFERASE 2"/>
    <property type="match status" value="1"/>
</dbReference>
<evidence type="ECO:0000313" key="12">
    <source>
        <dbReference type="EMBL" id="CAA7395653.1"/>
    </source>
</evidence>
<evidence type="ECO:0000256" key="3">
    <source>
        <dbReference type="ARBA" id="ARBA00008698"/>
    </source>
</evidence>
<keyword evidence="4 11" id="KW-0337">GPI-anchor biosynthesis</keyword>
<keyword evidence="13" id="KW-1185">Reference proteome</keyword>
<dbReference type="GO" id="GO:0005789">
    <property type="term" value="C:endoplasmic reticulum membrane"/>
    <property type="evidence" value="ECO:0007669"/>
    <property type="project" value="UniProtKB-SubCell"/>
</dbReference>
<feature type="transmembrane region" description="Helical" evidence="11">
    <location>
        <begin position="470"/>
        <end position="489"/>
    </location>
</feature>
<keyword evidence="5 11" id="KW-0328">Glycosyltransferase</keyword>
<feature type="transmembrane region" description="Helical" evidence="11">
    <location>
        <begin position="177"/>
        <end position="203"/>
    </location>
</feature>
<dbReference type="GO" id="GO:0000009">
    <property type="term" value="F:alpha-1,6-mannosyltransferase activity"/>
    <property type="evidence" value="ECO:0007669"/>
    <property type="project" value="InterPro"/>
</dbReference>
<keyword evidence="7 11" id="KW-0812">Transmembrane</keyword>
<evidence type="ECO:0000256" key="4">
    <source>
        <dbReference type="ARBA" id="ARBA00022502"/>
    </source>
</evidence>
<evidence type="ECO:0000256" key="7">
    <source>
        <dbReference type="ARBA" id="ARBA00022692"/>
    </source>
</evidence>
<evidence type="ECO:0000256" key="5">
    <source>
        <dbReference type="ARBA" id="ARBA00022676"/>
    </source>
</evidence>
<accession>A0A7I8KD92</accession>
<dbReference type="Proteomes" id="UP000663760">
    <property type="component" value="Chromosome 5"/>
</dbReference>
<keyword evidence="8 11" id="KW-0256">Endoplasmic reticulum</keyword>
<protein>
    <recommendedName>
        <fullName evidence="11">GPI mannosyltransferase 2</fullName>
        <ecNumber evidence="11">2.4.1.-</ecNumber>
    </recommendedName>
</protein>
<comment type="caution">
    <text evidence="11">Lacks conserved residue(s) required for the propagation of feature annotation.</text>
</comment>
<keyword evidence="10 11" id="KW-0472">Membrane</keyword>
<reference evidence="12" key="1">
    <citation type="submission" date="2020-02" db="EMBL/GenBank/DDBJ databases">
        <authorList>
            <person name="Scholz U."/>
            <person name="Mascher M."/>
            <person name="Fiebig A."/>
        </authorList>
    </citation>
    <scope>NUCLEOTIDE SEQUENCE</scope>
</reference>
<feature type="transmembrane region" description="Helical" evidence="11">
    <location>
        <begin position="119"/>
        <end position="140"/>
    </location>
</feature>
<keyword evidence="6 11" id="KW-0808">Transferase</keyword>
<organism evidence="12 13">
    <name type="scientific">Spirodela intermedia</name>
    <name type="common">Intermediate duckweed</name>
    <dbReference type="NCBI Taxonomy" id="51605"/>
    <lineage>
        <taxon>Eukaryota</taxon>
        <taxon>Viridiplantae</taxon>
        <taxon>Streptophyta</taxon>
        <taxon>Embryophyta</taxon>
        <taxon>Tracheophyta</taxon>
        <taxon>Spermatophyta</taxon>
        <taxon>Magnoliopsida</taxon>
        <taxon>Liliopsida</taxon>
        <taxon>Araceae</taxon>
        <taxon>Lemnoideae</taxon>
        <taxon>Spirodela</taxon>
    </lineage>
</organism>
<comment type="function">
    <text evidence="11">Mannosyltransferase involved in glycosylphosphatidylinositol-anchor biosynthesis.</text>
</comment>
<feature type="transmembrane region" description="Helical" evidence="11">
    <location>
        <begin position="152"/>
        <end position="170"/>
    </location>
</feature>
<evidence type="ECO:0000256" key="1">
    <source>
        <dbReference type="ARBA" id="ARBA00004477"/>
    </source>
</evidence>
<dbReference type="OrthoDB" id="10252502at2759"/>
<dbReference type="GO" id="GO:0031501">
    <property type="term" value="C:mannosyltransferase complex"/>
    <property type="evidence" value="ECO:0007669"/>
    <property type="project" value="TreeGrafter"/>
</dbReference>
<dbReference type="GO" id="GO:0006506">
    <property type="term" value="P:GPI anchor biosynthetic process"/>
    <property type="evidence" value="ECO:0007669"/>
    <property type="project" value="UniProtKB-UniPathway"/>
</dbReference>
<proteinExistence type="inferred from homology"/>
<comment type="pathway">
    <text evidence="2 11">Glycolipid biosynthesis; glycosylphosphatidylinositol-anchor biosynthesis.</text>
</comment>
<dbReference type="GO" id="GO:0004376">
    <property type="term" value="F:GPI mannosyltransferase activity"/>
    <property type="evidence" value="ECO:0007669"/>
    <property type="project" value="InterPro"/>
</dbReference>
<dbReference type="InterPro" id="IPR007315">
    <property type="entry name" value="PIG-V/Gpi18"/>
</dbReference>
<evidence type="ECO:0000256" key="11">
    <source>
        <dbReference type="RuleBase" id="RU363112"/>
    </source>
</evidence>
<evidence type="ECO:0000256" key="6">
    <source>
        <dbReference type="ARBA" id="ARBA00022679"/>
    </source>
</evidence>
<evidence type="ECO:0000256" key="8">
    <source>
        <dbReference type="ARBA" id="ARBA00022824"/>
    </source>
</evidence>
<comment type="subcellular location">
    <subcellularLocation>
        <location evidence="1 11">Endoplasmic reticulum membrane</location>
        <topology evidence="1 11">Multi-pass membrane protein</topology>
    </subcellularLocation>
</comment>
<evidence type="ECO:0000256" key="10">
    <source>
        <dbReference type="ARBA" id="ARBA00023136"/>
    </source>
</evidence>
<evidence type="ECO:0000256" key="9">
    <source>
        <dbReference type="ARBA" id="ARBA00022989"/>
    </source>
</evidence>
<dbReference type="AlphaFoldDB" id="A0A7I8KD92"/>
<name>A0A7I8KD92_SPIIN</name>
<keyword evidence="9 11" id="KW-1133">Transmembrane helix</keyword>
<feature type="transmembrane region" description="Helical" evidence="11">
    <location>
        <begin position="89"/>
        <end position="107"/>
    </location>
</feature>
<evidence type="ECO:0000256" key="2">
    <source>
        <dbReference type="ARBA" id="ARBA00004687"/>
    </source>
</evidence>
<feature type="transmembrane region" description="Helical" evidence="11">
    <location>
        <begin position="412"/>
        <end position="433"/>
    </location>
</feature>
<dbReference type="UniPathway" id="UPA00196"/>
<gene>
    <name evidence="12" type="ORF">SI8410_05006316</name>
</gene>
<comment type="similarity">
    <text evidence="3 11">Belongs to the PIGV family.</text>
</comment>
<feature type="transmembrane region" description="Helical" evidence="11">
    <location>
        <begin position="12"/>
        <end position="31"/>
    </location>
</feature>